<comment type="caution">
    <text evidence="5">The sequence shown here is derived from an EMBL/GenBank/DDBJ whole genome shotgun (WGS) entry which is preliminary data.</text>
</comment>
<evidence type="ECO:0000313" key="5">
    <source>
        <dbReference type="EMBL" id="MFL0197234.1"/>
    </source>
</evidence>
<dbReference type="PANTHER" id="PTHR40448">
    <property type="entry name" value="TWO-COMPONENT SENSOR HISTIDINE KINASE"/>
    <property type="match status" value="1"/>
</dbReference>
<dbReference type="Pfam" id="PF14501">
    <property type="entry name" value="HATPase_c_5"/>
    <property type="match status" value="1"/>
</dbReference>
<evidence type="ECO:0000313" key="6">
    <source>
        <dbReference type="Proteomes" id="UP001623660"/>
    </source>
</evidence>
<gene>
    <name evidence="5" type="ORF">ACJDU8_16960</name>
</gene>
<dbReference type="SMART" id="SM00387">
    <property type="entry name" value="HATPase_c"/>
    <property type="match status" value="1"/>
</dbReference>
<feature type="domain" description="Histidine kinase" evidence="4">
    <location>
        <begin position="230"/>
        <end position="423"/>
    </location>
</feature>
<feature type="transmembrane region" description="Helical" evidence="3">
    <location>
        <begin position="118"/>
        <end position="136"/>
    </location>
</feature>
<feature type="transmembrane region" description="Helical" evidence="3">
    <location>
        <begin position="175"/>
        <end position="200"/>
    </location>
</feature>
<dbReference type="PROSITE" id="PS50109">
    <property type="entry name" value="HIS_KIN"/>
    <property type="match status" value="1"/>
</dbReference>
<dbReference type="InterPro" id="IPR036890">
    <property type="entry name" value="HATPase_C_sf"/>
</dbReference>
<feature type="transmembrane region" description="Helical" evidence="3">
    <location>
        <begin position="32"/>
        <end position="49"/>
    </location>
</feature>
<protein>
    <submittedName>
        <fullName evidence="5">Sensor histidine kinase</fullName>
        <ecNumber evidence="5">2.7.13.3</ecNumber>
    </submittedName>
</protein>
<evidence type="ECO:0000256" key="3">
    <source>
        <dbReference type="SAM" id="Phobius"/>
    </source>
</evidence>
<dbReference type="GO" id="GO:0004673">
    <property type="term" value="F:protein histidine kinase activity"/>
    <property type="evidence" value="ECO:0007669"/>
    <property type="project" value="UniProtKB-EC"/>
</dbReference>
<sequence>MNNYELFFSTFTELVSTLILFNTFNKQCKNKLIKSFVIIVLTSIVVVLTNPFSAWLAMFINFLSLFFMLMFFYKKNIKELLMEVIFIMVFIMLIELLMDNAVIIFNMSEIFNNEFFDYTLTNIIMILLCSCIYFWMPHKVILNMYKRMDKLYFLLVNLIIYSIIAKIIWENNKYIILQNAFVFIIVPVVLCVLNLIFIIYNENIIEHKRALETYNKYNPIILNLIDEIRRRQHDFKNHFTTIYGIVLTYDEKELRYELKNYLESLQNSLSDTEEYIYMGSKVFAAIIYVKVREAKQKNINFSFNVEDNTIKFPLRGYELSEVLNNLIDNAFHAVMDMESGKKNVYLKIAQNEKEKYIEVVNTKPEMFEKVIPNIFHKGFTTKKEDGHGYGLYNVKKIVQKYKGKIEVLIEDENVIFRITFYSI</sequence>
<dbReference type="Proteomes" id="UP001623660">
    <property type="component" value="Unassembled WGS sequence"/>
</dbReference>
<dbReference type="InterPro" id="IPR032834">
    <property type="entry name" value="NatK-like_C"/>
</dbReference>
<keyword evidence="3" id="KW-0812">Transmembrane</keyword>
<proteinExistence type="predicted"/>
<keyword evidence="6" id="KW-1185">Reference proteome</keyword>
<feature type="transmembrane region" description="Helical" evidence="3">
    <location>
        <begin position="55"/>
        <end position="73"/>
    </location>
</feature>
<evidence type="ECO:0000256" key="2">
    <source>
        <dbReference type="ARBA" id="ARBA00023012"/>
    </source>
</evidence>
<organism evidence="5 6">
    <name type="scientific">Candidatus Clostridium eludens</name>
    <dbReference type="NCBI Taxonomy" id="3381663"/>
    <lineage>
        <taxon>Bacteria</taxon>
        <taxon>Bacillati</taxon>
        <taxon>Bacillota</taxon>
        <taxon>Clostridia</taxon>
        <taxon>Eubacteriales</taxon>
        <taxon>Clostridiaceae</taxon>
        <taxon>Clostridium</taxon>
    </lineage>
</organism>
<dbReference type="Gene3D" id="3.30.565.10">
    <property type="entry name" value="Histidine kinase-like ATPase, C-terminal domain"/>
    <property type="match status" value="1"/>
</dbReference>
<name>A0ABW8SMU9_9CLOT</name>
<dbReference type="InterPro" id="IPR005467">
    <property type="entry name" value="His_kinase_dom"/>
</dbReference>
<feature type="transmembrane region" description="Helical" evidence="3">
    <location>
        <begin position="151"/>
        <end position="169"/>
    </location>
</feature>
<feature type="transmembrane region" description="Helical" evidence="3">
    <location>
        <begin position="80"/>
        <end position="98"/>
    </location>
</feature>
<evidence type="ECO:0000256" key="1">
    <source>
        <dbReference type="ARBA" id="ARBA00022777"/>
    </source>
</evidence>
<accession>A0ABW8SMU9</accession>
<keyword evidence="5" id="KW-0808">Transferase</keyword>
<dbReference type="SUPFAM" id="SSF55874">
    <property type="entry name" value="ATPase domain of HSP90 chaperone/DNA topoisomerase II/histidine kinase"/>
    <property type="match status" value="1"/>
</dbReference>
<dbReference type="EC" id="2.7.13.3" evidence="5"/>
<dbReference type="PANTHER" id="PTHR40448:SF1">
    <property type="entry name" value="TWO-COMPONENT SENSOR HISTIDINE KINASE"/>
    <property type="match status" value="1"/>
</dbReference>
<keyword evidence="1 5" id="KW-0418">Kinase</keyword>
<keyword evidence="3" id="KW-0472">Membrane</keyword>
<dbReference type="RefSeq" id="WP_406793338.1">
    <property type="nucleotide sequence ID" value="NZ_JBJHZX010000027.1"/>
</dbReference>
<reference evidence="5 6" key="1">
    <citation type="submission" date="2024-11" db="EMBL/GenBank/DDBJ databases">
        <authorList>
            <person name="Heng Y.C."/>
            <person name="Lim A.C.H."/>
            <person name="Lee J.K.Y."/>
            <person name="Kittelmann S."/>
        </authorList>
    </citation>
    <scope>NUCLEOTIDE SEQUENCE [LARGE SCALE GENOMIC DNA]</scope>
    <source>
        <strain evidence="5 6">WILCCON 0269</strain>
    </source>
</reference>
<keyword evidence="2" id="KW-0902">Two-component regulatory system</keyword>
<dbReference type="InterPro" id="IPR003594">
    <property type="entry name" value="HATPase_dom"/>
</dbReference>
<keyword evidence="3" id="KW-1133">Transmembrane helix</keyword>
<evidence type="ECO:0000259" key="4">
    <source>
        <dbReference type="PROSITE" id="PS50109"/>
    </source>
</evidence>
<dbReference type="EMBL" id="JBJHZX010000027">
    <property type="protein sequence ID" value="MFL0197234.1"/>
    <property type="molecule type" value="Genomic_DNA"/>
</dbReference>